<dbReference type="RefSeq" id="WP_139317335.1">
    <property type="nucleotide sequence ID" value="NZ_MKIM01000013.1"/>
</dbReference>
<keyword evidence="1" id="KW-0812">Transmembrane</keyword>
<dbReference type="EMBL" id="MKIM01000013">
    <property type="protein sequence ID" value="OLP47032.1"/>
    <property type="molecule type" value="Genomic_DNA"/>
</dbReference>
<organism evidence="2 3">
    <name type="scientific">Rhizobium oryziradicis</name>
    <dbReference type="NCBI Taxonomy" id="1867956"/>
    <lineage>
        <taxon>Bacteria</taxon>
        <taxon>Pseudomonadati</taxon>
        <taxon>Pseudomonadota</taxon>
        <taxon>Alphaproteobacteria</taxon>
        <taxon>Hyphomicrobiales</taxon>
        <taxon>Rhizobiaceae</taxon>
        <taxon>Rhizobium/Agrobacterium group</taxon>
        <taxon>Rhizobium</taxon>
    </lineage>
</organism>
<dbReference type="STRING" id="1867956.BJF95_12175"/>
<feature type="transmembrane region" description="Helical" evidence="1">
    <location>
        <begin position="124"/>
        <end position="146"/>
    </location>
</feature>
<accession>A0A1Q8ZY53</accession>
<proteinExistence type="predicted"/>
<dbReference type="OrthoDB" id="7593532at2"/>
<name>A0A1Q8ZY53_9HYPH</name>
<evidence type="ECO:0000256" key="1">
    <source>
        <dbReference type="SAM" id="Phobius"/>
    </source>
</evidence>
<comment type="caution">
    <text evidence="2">The sequence shown here is derived from an EMBL/GenBank/DDBJ whole genome shotgun (WGS) entry which is preliminary data.</text>
</comment>
<reference evidence="2 3" key="1">
    <citation type="submission" date="2016-09" db="EMBL/GenBank/DDBJ databases">
        <title>Rhizobium oryziradicis sp. nov., isolated from the root of rice.</title>
        <authorList>
            <person name="Zhao J."/>
            <person name="Zhang X."/>
        </authorList>
    </citation>
    <scope>NUCLEOTIDE SEQUENCE [LARGE SCALE GENOMIC DNA]</scope>
    <source>
        <strain evidence="2 3">N19</strain>
    </source>
</reference>
<evidence type="ECO:0008006" key="4">
    <source>
        <dbReference type="Google" id="ProtNLM"/>
    </source>
</evidence>
<keyword evidence="1" id="KW-1133">Transmembrane helix</keyword>
<gene>
    <name evidence="2" type="ORF">BJF95_12175</name>
</gene>
<protein>
    <recommendedName>
        <fullName evidence="4">Glycosyltransferase</fullName>
    </recommendedName>
</protein>
<evidence type="ECO:0000313" key="2">
    <source>
        <dbReference type="EMBL" id="OLP47032.1"/>
    </source>
</evidence>
<dbReference type="Proteomes" id="UP000186894">
    <property type="component" value="Unassembled WGS sequence"/>
</dbReference>
<keyword evidence="1" id="KW-0472">Membrane</keyword>
<sequence length="366" mass="41304">MRNAIKNWIYHALPKPYARRKNSVTSAQVKRVLVIREGPNPSFTYYLEARLKALEVPFDVIENTESMTGIDPTTTFVIICRYIRLRKFFWLWRHRADFPGVALFIDDDIAATIVEGQSGLGYKIYLIGLGLIPLIYLNGVLTSVWASTSVLAESLQADAVLQPFPAPDVYLQNVEGCRRSDDTCRMAFHATGAHDAEHAFLIPIVKAALQKLPNLHFKVVAEERLAKIWRHELRDFGRRAQTISPLPWPDYLKNASHLQTDILLVPLLSGRVNNARADTKRIDAYRLAAATVFSKCKTYERCFIPGEIMVENDVTSWVDSIACLVLNSDKRRQAKNATSASVLEMVRQASPQLPGLADFCSKRNCQ</sequence>
<dbReference type="AlphaFoldDB" id="A0A1Q8ZY53"/>
<evidence type="ECO:0000313" key="3">
    <source>
        <dbReference type="Proteomes" id="UP000186894"/>
    </source>
</evidence>
<keyword evidence="3" id="KW-1185">Reference proteome</keyword>